<dbReference type="AlphaFoldDB" id="A0A6C0EFI4"/>
<organism evidence="1">
    <name type="scientific">viral metagenome</name>
    <dbReference type="NCBI Taxonomy" id="1070528"/>
    <lineage>
        <taxon>unclassified sequences</taxon>
        <taxon>metagenomes</taxon>
        <taxon>organismal metagenomes</taxon>
    </lineage>
</organism>
<evidence type="ECO:0000313" key="1">
    <source>
        <dbReference type="EMBL" id="QHT27904.1"/>
    </source>
</evidence>
<accession>A0A6C0EFI4</accession>
<dbReference type="EMBL" id="MN738844">
    <property type="protein sequence ID" value="QHT27904.1"/>
    <property type="molecule type" value="Genomic_DNA"/>
</dbReference>
<name>A0A6C0EFI4_9ZZZZ</name>
<protein>
    <submittedName>
        <fullName evidence="1">Uncharacterized protein</fullName>
    </submittedName>
</protein>
<reference evidence="1" key="1">
    <citation type="journal article" date="2020" name="Nature">
        <title>Giant virus diversity and host interactions through global metagenomics.</title>
        <authorList>
            <person name="Schulz F."/>
            <person name="Roux S."/>
            <person name="Paez-Espino D."/>
            <person name="Jungbluth S."/>
            <person name="Walsh D.A."/>
            <person name="Denef V.J."/>
            <person name="McMahon K.D."/>
            <person name="Konstantinidis K.T."/>
            <person name="Eloe-Fadrosh E.A."/>
            <person name="Kyrpides N.C."/>
            <person name="Woyke T."/>
        </authorList>
    </citation>
    <scope>NUCLEOTIDE SEQUENCE</scope>
    <source>
        <strain evidence="1">GVMAG-M-3300000115-19</strain>
    </source>
</reference>
<proteinExistence type="predicted"/>
<sequence>METTRNTTNLIRDIVFYYIKYYYDKHLEENKLERLPDDEISKFVNKLFNDNPTKMKKYIRNSLKKNQGEEYNSIIVENILLEMFDDIEFAKNRLINEISSYQEKELN</sequence>